<dbReference type="HOGENOM" id="CLU_1720414_0_0_6"/>
<dbReference type="OrthoDB" id="5751322at2"/>
<protein>
    <submittedName>
        <fullName evidence="1">Uncharacterized protein</fullName>
    </submittedName>
</protein>
<evidence type="ECO:0000313" key="2">
    <source>
        <dbReference type="Proteomes" id="UP000003374"/>
    </source>
</evidence>
<comment type="caution">
    <text evidence="1">The sequence shown here is derived from an EMBL/GenBank/DDBJ whole genome shotgun (WGS) entry which is preliminary data.</text>
</comment>
<dbReference type="EMBL" id="AAOF01000012">
    <property type="protein sequence ID" value="EAR21138.1"/>
    <property type="molecule type" value="Genomic_DNA"/>
</dbReference>
<dbReference type="STRING" id="314278.NB231_08207"/>
<keyword evidence="2" id="KW-1185">Reference proteome</keyword>
<gene>
    <name evidence="1" type="ORF">NB231_08207</name>
</gene>
<reference evidence="1 2" key="1">
    <citation type="submission" date="2006-02" db="EMBL/GenBank/DDBJ databases">
        <authorList>
            <person name="Waterbury J."/>
            <person name="Ferriera S."/>
            <person name="Johnson J."/>
            <person name="Kravitz S."/>
            <person name="Halpern A."/>
            <person name="Remington K."/>
            <person name="Beeson K."/>
            <person name="Tran B."/>
            <person name="Rogers Y.-H."/>
            <person name="Friedman R."/>
            <person name="Venter J.C."/>
        </authorList>
    </citation>
    <scope>NUCLEOTIDE SEQUENCE [LARGE SCALE GENOMIC DNA]</scope>
    <source>
        <strain evidence="1 2">Nb-231</strain>
    </source>
</reference>
<evidence type="ECO:0000313" key="1">
    <source>
        <dbReference type="EMBL" id="EAR21138.1"/>
    </source>
</evidence>
<proteinExistence type="predicted"/>
<dbReference type="Proteomes" id="UP000003374">
    <property type="component" value="Unassembled WGS sequence"/>
</dbReference>
<organism evidence="1 2">
    <name type="scientific">Nitrococcus mobilis Nb-231</name>
    <dbReference type="NCBI Taxonomy" id="314278"/>
    <lineage>
        <taxon>Bacteria</taxon>
        <taxon>Pseudomonadati</taxon>
        <taxon>Pseudomonadota</taxon>
        <taxon>Gammaproteobacteria</taxon>
        <taxon>Chromatiales</taxon>
        <taxon>Ectothiorhodospiraceae</taxon>
        <taxon>Nitrococcus</taxon>
    </lineage>
</organism>
<accession>A4BT70</accession>
<dbReference type="AlphaFoldDB" id="A4BT70"/>
<name>A4BT70_9GAMM</name>
<sequence length="152" mass="16744">MPHEGRRPETVDIFHNTVVASDLGIGIWDTRPEDRQWVAANAVFARRPIHGGMRAWNITGKLADAEKYLNAPLARIGVLDLYPRSGRLEVADIPIGALIEYEDADKDFNGWARWAGFVGAYTGSGENPGWQLGIARWPSPGGRPSPRPDSAR</sequence>